<dbReference type="OrthoDB" id="9787830at2"/>
<dbReference type="PANTHER" id="PTHR30535">
    <property type="entry name" value="VITAMIN B12-BINDING PROTEIN"/>
    <property type="match status" value="1"/>
</dbReference>
<evidence type="ECO:0000313" key="2">
    <source>
        <dbReference type="EMBL" id="BBM37984.1"/>
    </source>
</evidence>
<dbReference type="SUPFAM" id="SSF53807">
    <property type="entry name" value="Helical backbone' metal receptor"/>
    <property type="match status" value="1"/>
</dbReference>
<proteinExistence type="predicted"/>
<dbReference type="AlphaFoldDB" id="A0A510JFF2"/>
<protein>
    <submittedName>
        <fullName evidence="2">Periplasmic binding protein</fullName>
    </submittedName>
</protein>
<dbReference type="PROSITE" id="PS51257">
    <property type="entry name" value="PROKAR_LIPOPROTEIN"/>
    <property type="match status" value="1"/>
</dbReference>
<dbReference type="RefSeq" id="WP_026745642.1">
    <property type="nucleotide sequence ID" value="NZ_AP019823.1"/>
</dbReference>
<dbReference type="InterPro" id="IPR002491">
    <property type="entry name" value="ABC_transptr_periplasmic_BD"/>
</dbReference>
<dbReference type="KEGG" id="lhf:JCM16775_0689"/>
<gene>
    <name evidence="2" type="ORF">JCM16775_0689</name>
</gene>
<dbReference type="Proteomes" id="UP000321892">
    <property type="component" value="Chromosome"/>
</dbReference>
<dbReference type="EMBL" id="AP019823">
    <property type="protein sequence ID" value="BBM37984.1"/>
    <property type="molecule type" value="Genomic_DNA"/>
</dbReference>
<organism evidence="2 3">
    <name type="scientific">Leptotrichia hofstadii</name>
    <dbReference type="NCBI Taxonomy" id="157688"/>
    <lineage>
        <taxon>Bacteria</taxon>
        <taxon>Fusobacteriati</taxon>
        <taxon>Fusobacteriota</taxon>
        <taxon>Fusobacteriia</taxon>
        <taxon>Fusobacteriales</taxon>
        <taxon>Leptotrichiaceae</taxon>
        <taxon>Leptotrichia</taxon>
    </lineage>
</organism>
<reference evidence="2 3" key="1">
    <citation type="submission" date="2019-07" db="EMBL/GenBank/DDBJ databases">
        <title>Complete Genome Sequence of Leptotrichia hofstadii Strain JCM16775.</title>
        <authorList>
            <person name="Watanabe S."/>
            <person name="Cui L."/>
        </authorList>
    </citation>
    <scope>NUCLEOTIDE SEQUENCE [LARGE SCALE GENOMIC DNA]</scope>
    <source>
        <strain evidence="2 3">JCM16775</strain>
    </source>
</reference>
<dbReference type="PROSITE" id="PS50983">
    <property type="entry name" value="FE_B12_PBP"/>
    <property type="match status" value="1"/>
</dbReference>
<keyword evidence="3" id="KW-1185">Reference proteome</keyword>
<evidence type="ECO:0000259" key="1">
    <source>
        <dbReference type="PROSITE" id="PS50983"/>
    </source>
</evidence>
<evidence type="ECO:0000313" key="3">
    <source>
        <dbReference type="Proteomes" id="UP000321892"/>
    </source>
</evidence>
<dbReference type="GO" id="GO:0071281">
    <property type="term" value="P:cellular response to iron ion"/>
    <property type="evidence" value="ECO:0007669"/>
    <property type="project" value="TreeGrafter"/>
</dbReference>
<sequence length="287" mass="31916">MKKIIRNSFYLALLIISMFIISCSKKNDENGKKGENKKYNRIVVLDPAAVEMIYMLGAEDKIVGVANLERSKVWPEEKVAKLESVGTFMKPSLEKIIALKSDLVIMSALTGEELNNGLKSNNIEAKRVQANSIEEIFTNFLEVAKMLGKENEANKIIAEKKVKLEEIKKIATGNKKGLFVMSASPLMVFGNDNLPNDIMKLLNIKNIAENQKGRNPIVTPEFIIKENPDIIITLLPNPSQIVATNPQLKNVNAIKNSKFIVVNSSQILRGSPRTIDQIEEIAKAVAK</sequence>
<name>A0A510JFF2_9FUSO</name>
<dbReference type="PANTHER" id="PTHR30535:SF34">
    <property type="entry name" value="MOLYBDATE-BINDING PROTEIN MOLA"/>
    <property type="match status" value="1"/>
</dbReference>
<dbReference type="Pfam" id="PF01497">
    <property type="entry name" value="Peripla_BP_2"/>
    <property type="match status" value="1"/>
</dbReference>
<dbReference type="InterPro" id="IPR050902">
    <property type="entry name" value="ABC_Transporter_SBP"/>
</dbReference>
<dbReference type="Gene3D" id="3.40.50.1980">
    <property type="entry name" value="Nitrogenase molybdenum iron protein domain"/>
    <property type="match status" value="2"/>
</dbReference>
<accession>A0A510JFF2</accession>
<feature type="domain" description="Fe/B12 periplasmic-binding" evidence="1">
    <location>
        <begin position="41"/>
        <end position="287"/>
    </location>
</feature>